<sequence length="63" mass="6982">MFQFTGFASYTYVFSAGYPYGWVSPFGNLRLKGCSHLFAAYRSVLRPSSPLSAKASTKCPFIT</sequence>
<name>E7C3B5_9BACT</name>
<proteinExistence type="predicted"/>
<protein>
    <submittedName>
        <fullName evidence="1">Uncharacterized protein</fullName>
    </submittedName>
</protein>
<organism evidence="1">
    <name type="scientific">uncultured nuHF2 cluster bacterium HF0130_29D04</name>
    <dbReference type="NCBI Taxonomy" id="723587"/>
    <lineage>
        <taxon>Bacteria</taxon>
        <taxon>environmental samples</taxon>
    </lineage>
</organism>
<reference evidence="1" key="1">
    <citation type="submission" date="2010-01" db="EMBL/GenBank/DDBJ databases">
        <title>Genome fragments of uncultured bacteria from the North Pacific subtropical Gyre.</title>
        <authorList>
            <person name="Pham V.D."/>
            <person name="Delong E.F."/>
        </authorList>
    </citation>
    <scope>NUCLEOTIDE SEQUENCE</scope>
</reference>
<dbReference type="EMBL" id="GU567970">
    <property type="protein sequence ID" value="ADI21939.1"/>
    <property type="molecule type" value="Genomic_DNA"/>
</dbReference>
<dbReference type="AlphaFoldDB" id="E7C3B5"/>
<evidence type="ECO:0000313" key="1">
    <source>
        <dbReference type="EMBL" id="ADI21939.1"/>
    </source>
</evidence>
<accession>E7C3B5</accession>